<dbReference type="InterPro" id="IPR007433">
    <property type="entry name" value="DUF481"/>
</dbReference>
<protein>
    <submittedName>
        <fullName evidence="2">Omptin family outer membrane protease OmpT</fullName>
    </submittedName>
</protein>
<dbReference type="Proteomes" id="UP000095287">
    <property type="component" value="Unplaced"/>
</dbReference>
<accession>A0A1I8APN1</accession>
<evidence type="ECO:0000313" key="2">
    <source>
        <dbReference type="WBParaSite" id="L893_g7878.t1"/>
    </source>
</evidence>
<reference evidence="2" key="1">
    <citation type="submission" date="2016-11" db="UniProtKB">
        <authorList>
            <consortium name="WormBaseParasite"/>
        </authorList>
    </citation>
    <scope>IDENTIFICATION</scope>
</reference>
<dbReference type="AlphaFoldDB" id="A0A1I8APN1"/>
<name>A0A1I8APN1_9BILA</name>
<dbReference type="Pfam" id="PF04338">
    <property type="entry name" value="DUF481"/>
    <property type="match status" value="1"/>
</dbReference>
<evidence type="ECO:0000313" key="1">
    <source>
        <dbReference type="Proteomes" id="UP000095287"/>
    </source>
</evidence>
<keyword evidence="1" id="KW-1185">Reference proteome</keyword>
<proteinExistence type="predicted"/>
<sequence length="95" mass="10772">GYQFWDDELGAFSLGSLLNRTDYEYSDGGKDNFYSLGVKWDYNRYLIGKSVELFTNGEVTEWASLNLKAEKDIISGTSDSDLDKTRYTVGFGVAW</sequence>
<organism evidence="1 2">
    <name type="scientific">Steinernema glaseri</name>
    <dbReference type="NCBI Taxonomy" id="37863"/>
    <lineage>
        <taxon>Eukaryota</taxon>
        <taxon>Metazoa</taxon>
        <taxon>Ecdysozoa</taxon>
        <taxon>Nematoda</taxon>
        <taxon>Chromadorea</taxon>
        <taxon>Rhabditida</taxon>
        <taxon>Tylenchina</taxon>
        <taxon>Panagrolaimomorpha</taxon>
        <taxon>Strongyloidoidea</taxon>
        <taxon>Steinernematidae</taxon>
        <taxon>Steinernema</taxon>
    </lineage>
</organism>
<dbReference type="WBParaSite" id="L893_g7878.t1">
    <property type="protein sequence ID" value="L893_g7878.t1"/>
    <property type="gene ID" value="L893_g7878"/>
</dbReference>